<feature type="compositionally biased region" description="Low complexity" evidence="1">
    <location>
        <begin position="118"/>
        <end position="141"/>
    </location>
</feature>
<proteinExistence type="predicted"/>
<dbReference type="STRING" id="512565.AMIS_13980"/>
<feature type="compositionally biased region" description="Low complexity" evidence="1">
    <location>
        <begin position="65"/>
        <end position="84"/>
    </location>
</feature>
<protein>
    <submittedName>
        <fullName evidence="2">Uncharacterized protein</fullName>
    </submittedName>
</protein>
<dbReference type="HOGENOM" id="CLU_296077_0_0_11"/>
<feature type="region of interest" description="Disordered" evidence="1">
    <location>
        <begin position="362"/>
        <end position="386"/>
    </location>
</feature>
<dbReference type="AlphaFoldDB" id="I0H0T1"/>
<dbReference type="SMART" id="SM00028">
    <property type="entry name" value="TPR"/>
    <property type="match status" value="2"/>
</dbReference>
<reference evidence="2 3" key="1">
    <citation type="submission" date="2012-02" db="EMBL/GenBank/DDBJ databases">
        <title>Complete genome sequence of Actinoplanes missouriensis 431 (= NBRC 102363).</title>
        <authorList>
            <person name="Ohnishi Y."/>
            <person name="Ishikawa J."/>
            <person name="Sekine M."/>
            <person name="Hosoyama A."/>
            <person name="Harada T."/>
            <person name="Narita H."/>
            <person name="Hata T."/>
            <person name="Konno Y."/>
            <person name="Tutikane K."/>
            <person name="Fujita N."/>
            <person name="Horinouchi S."/>
            <person name="Hayakawa M."/>
        </authorList>
    </citation>
    <scope>NUCLEOTIDE SEQUENCE [LARGE SCALE GENOMIC DNA]</scope>
    <source>
        <strain evidence="3">ATCC 14538 / DSM 43046 / CBS 188.64 / JCM 3121 / NBRC 102363 / NCIMB 12654 / NRRL B-3342 / UNCC 431</strain>
    </source>
</reference>
<gene>
    <name evidence="2" type="ordered locus">AMIS_13980</name>
</gene>
<feature type="compositionally biased region" description="Acidic residues" evidence="1">
    <location>
        <begin position="179"/>
        <end position="190"/>
    </location>
</feature>
<evidence type="ECO:0000313" key="2">
    <source>
        <dbReference type="EMBL" id="BAL86618.1"/>
    </source>
</evidence>
<dbReference type="SUPFAM" id="SSF48452">
    <property type="entry name" value="TPR-like"/>
    <property type="match status" value="1"/>
</dbReference>
<evidence type="ECO:0000313" key="3">
    <source>
        <dbReference type="Proteomes" id="UP000007882"/>
    </source>
</evidence>
<accession>I0H0T1</accession>
<dbReference type="PANTHER" id="PTHR37841:SF1">
    <property type="entry name" value="DUF3298 DOMAIN-CONTAINING PROTEIN"/>
    <property type="match status" value="1"/>
</dbReference>
<dbReference type="InterPro" id="IPR032774">
    <property type="entry name" value="WG_beta_rep"/>
</dbReference>
<dbReference type="KEGG" id="ams:AMIS_13980"/>
<dbReference type="EMBL" id="AP012319">
    <property type="protein sequence ID" value="BAL86618.1"/>
    <property type="molecule type" value="Genomic_DNA"/>
</dbReference>
<dbReference type="InterPro" id="IPR019734">
    <property type="entry name" value="TPR_rpt"/>
</dbReference>
<dbReference type="PANTHER" id="PTHR37841">
    <property type="entry name" value="GLR2918 PROTEIN"/>
    <property type="match status" value="1"/>
</dbReference>
<feature type="compositionally biased region" description="Basic and acidic residues" evidence="1">
    <location>
        <begin position="582"/>
        <end position="595"/>
    </location>
</feature>
<keyword evidence="3" id="KW-1185">Reference proteome</keyword>
<feature type="compositionally biased region" description="Basic and acidic residues" evidence="1">
    <location>
        <begin position="142"/>
        <end position="159"/>
    </location>
</feature>
<dbReference type="Gene3D" id="1.25.40.10">
    <property type="entry name" value="Tetratricopeptide repeat domain"/>
    <property type="match status" value="1"/>
</dbReference>
<evidence type="ECO:0000256" key="1">
    <source>
        <dbReference type="SAM" id="MobiDB-lite"/>
    </source>
</evidence>
<feature type="compositionally biased region" description="Acidic residues" evidence="1">
    <location>
        <begin position="530"/>
        <end position="544"/>
    </location>
</feature>
<dbReference type="eggNOG" id="COG0457">
    <property type="taxonomic scope" value="Bacteria"/>
</dbReference>
<feature type="region of interest" description="Disordered" evidence="1">
    <location>
        <begin position="49"/>
        <end position="90"/>
    </location>
</feature>
<name>I0H0T1_ACTM4</name>
<feature type="region of interest" description="Disordered" evidence="1">
    <location>
        <begin position="115"/>
        <end position="199"/>
    </location>
</feature>
<feature type="compositionally biased region" description="Low complexity" evidence="1">
    <location>
        <begin position="160"/>
        <end position="178"/>
    </location>
</feature>
<feature type="compositionally biased region" description="Low complexity" evidence="1">
    <location>
        <begin position="545"/>
        <end position="559"/>
    </location>
</feature>
<sequence>MTPPQPVAPPAAVYPPVQPVSGPAVQPVSGPAVQPVSGPFGHGAVPVVPGAEGESQHVVGGEPITPVSGTVGVEPGPVVGEESTQPIDVRRADLAGPAVAPERDFEHTQVIETRPGGAHAAPYEEAAEAPAAPVEPRPAAHARPEESDRAEEPEPEEPHGLGWLLSMSGLGATTPVPEAEAEPVEAEAEAATEVRPQGWFAPALETTEEVAEEATEEPVAEVVVAEEVAVEEPVAEELAVEDPAAEEPVAEELAVEEPVAEELVVDEPVADELAADEPVADELVLDEPVLEEPVLEEPVYEPEAELTVLHVLTEEPFPHEAAAEPVAEEALVAEELPEIEILPAEEPVTETLLQAEADDDLGYDQPFADFQSFGGQPDTDEPVTEPIEDPATELIVEPATEPIVEPATELIVEPPTALIDEPATELILEPATEPIEEPPTALIVEPKTELIAEPATELITEPVTEPVTAPVTELIEEPATELLATPEIDEPATVVITTSLAGTLPDEETAPLDALIPAPSEDPEPTLNESETDTPEPETPEPDATEPIHPTTGEAEATPTPLPESDQAVGELAPPVPRVRQRRDQRAGAERRRADPEQILASFPWTFDPQTLREQVDEPDRLWDLIDRLTDRLEFAERDNVRAGLLSLRAVVSRVLGELDDALADGREALRHAEASGELRPVSIAQARLAQVLQYRGDFAEADRLYARADSVELPSRVRAEILELAGRSAFEQGRFLEAVNHFEHALDVRQGGDPDLVERIELALDTIAQKTNSSNWGPYPRTRDELLGLPAAPMPLPDDGTGLWGYAAAVEPRYAEVQPFAEGLAWVRRPDAPAWELIDPSGTVVISADEGYLAAGPFAEGLAWVSRQPEGGWFAVNRQGHTVVPGEFEEARPFRRGMALIRQDGVWGGIDRTGRVAVPPRWPAFATSLHVGGAIDGFTGDGLAVVDAGDGFGVLDRTGQLVIEPTWAAVVIHPSAFLVRDAAGQWGALNRAGEPLTEMTHPDRAAAAAAIEDEARPVL</sequence>
<organism evidence="2 3">
    <name type="scientific">Actinoplanes missouriensis (strain ATCC 14538 / DSM 43046 / CBS 188.64 / JCM 3121 / NBRC 102363 / NCIMB 12654 / NRRL B-3342 / UNCC 431)</name>
    <dbReference type="NCBI Taxonomy" id="512565"/>
    <lineage>
        <taxon>Bacteria</taxon>
        <taxon>Bacillati</taxon>
        <taxon>Actinomycetota</taxon>
        <taxon>Actinomycetes</taxon>
        <taxon>Micromonosporales</taxon>
        <taxon>Micromonosporaceae</taxon>
        <taxon>Actinoplanes</taxon>
    </lineage>
</organism>
<feature type="region of interest" description="Disordered" evidence="1">
    <location>
        <begin position="499"/>
        <end position="595"/>
    </location>
</feature>
<dbReference type="InterPro" id="IPR011990">
    <property type="entry name" value="TPR-like_helical_dom_sf"/>
</dbReference>
<dbReference type="Proteomes" id="UP000007882">
    <property type="component" value="Chromosome"/>
</dbReference>
<dbReference type="Pfam" id="PF14903">
    <property type="entry name" value="WG_beta_rep"/>
    <property type="match status" value="2"/>
</dbReference>
<dbReference type="PATRIC" id="fig|512565.3.peg.1405"/>